<reference evidence="3 4" key="1">
    <citation type="journal article" date="2018" name="Cell">
        <title>The Chara Genome: Secondary Complexity and Implications for Plant Terrestrialization.</title>
        <authorList>
            <person name="Nishiyama T."/>
            <person name="Sakayama H."/>
            <person name="Vries J.D."/>
            <person name="Buschmann H."/>
            <person name="Saint-Marcoux D."/>
            <person name="Ullrich K.K."/>
            <person name="Haas F.B."/>
            <person name="Vanderstraeten L."/>
            <person name="Becker D."/>
            <person name="Lang D."/>
            <person name="Vosolsobe S."/>
            <person name="Rombauts S."/>
            <person name="Wilhelmsson P.K.I."/>
            <person name="Janitza P."/>
            <person name="Kern R."/>
            <person name="Heyl A."/>
            <person name="Rumpler F."/>
            <person name="Villalobos L.I.A.C."/>
            <person name="Clay J.M."/>
            <person name="Skokan R."/>
            <person name="Toyoda A."/>
            <person name="Suzuki Y."/>
            <person name="Kagoshima H."/>
            <person name="Schijlen E."/>
            <person name="Tajeshwar N."/>
            <person name="Catarino B."/>
            <person name="Hetherington A.J."/>
            <person name="Saltykova A."/>
            <person name="Bonnot C."/>
            <person name="Breuninger H."/>
            <person name="Symeonidi A."/>
            <person name="Radhakrishnan G.V."/>
            <person name="Van Nieuwerburgh F."/>
            <person name="Deforce D."/>
            <person name="Chang C."/>
            <person name="Karol K.G."/>
            <person name="Hedrich R."/>
            <person name="Ulvskov P."/>
            <person name="Glockner G."/>
            <person name="Delwiche C.F."/>
            <person name="Petrasek J."/>
            <person name="Van de Peer Y."/>
            <person name="Friml J."/>
            <person name="Beilby M."/>
            <person name="Dolan L."/>
            <person name="Kohara Y."/>
            <person name="Sugano S."/>
            <person name="Fujiyama A."/>
            <person name="Delaux P.-M."/>
            <person name="Quint M."/>
            <person name="TheiBen G."/>
            <person name="Hagemann M."/>
            <person name="Harholt J."/>
            <person name="Dunand C."/>
            <person name="Zachgo S."/>
            <person name="Langdale J."/>
            <person name="Maumus F."/>
            <person name="Straeten D.V.D."/>
            <person name="Gould S.B."/>
            <person name="Rensing S.A."/>
        </authorList>
    </citation>
    <scope>NUCLEOTIDE SEQUENCE [LARGE SCALE GENOMIC DNA]</scope>
    <source>
        <strain evidence="3 4">S276</strain>
    </source>
</reference>
<dbReference type="SUPFAM" id="SSF63829">
    <property type="entry name" value="Calcium-dependent phosphotriesterase"/>
    <property type="match status" value="1"/>
</dbReference>
<evidence type="ECO:0000256" key="2">
    <source>
        <dbReference type="SAM" id="SignalP"/>
    </source>
</evidence>
<name>A0A388LJA0_CHABU</name>
<keyword evidence="4" id="KW-1185">Reference proteome</keyword>
<comment type="caution">
    <text evidence="3">The sequence shown here is derived from an EMBL/GenBank/DDBJ whole genome shotgun (WGS) entry which is preliminary data.</text>
</comment>
<evidence type="ECO:0000313" key="4">
    <source>
        <dbReference type="Proteomes" id="UP000265515"/>
    </source>
</evidence>
<proteinExistence type="predicted"/>
<dbReference type="EMBL" id="BFEA01000406">
    <property type="protein sequence ID" value="GBG82404.1"/>
    <property type="molecule type" value="Genomic_DNA"/>
</dbReference>
<dbReference type="Proteomes" id="UP000265515">
    <property type="component" value="Unassembled WGS sequence"/>
</dbReference>
<sequence length="464" mass="49372">MIAFFSPVHSRIAAVLWLTSSASTVALLSSARPSTVALVPSSPPSTVALVPSSPPSPSTPQLGLPPYGHNETPPPLERGEPGASLAQNSYGIKIDESNLRAESLTELYLPVLDEHDRVSPDLRQRRPTLRRALRDTAAGVDRSTESGLRRIAGKGGGSDLRVLEVRDDVTGPFQFLETSVLTFRGDLLSGTVLKNRLDSRSVKGVQPSIKDESIFFLMDHEEVWRLHSMNATTPDSAGGTVSLSAGPFSDTRAFTIVDMERYGGRGRFLVLADSSGDTTLRTFSVDSSQPPFMVQNVSTFVSGNAILSVAANPSLAYLYFSTRYAIISSGYGTVVRLVDDFVAFQSVLVSQHAISADGQLMYVADCSANAIYRVRIATGQVETIGIGAAGSVLIDLGCPSGLALTSDGCNLFVSELNTGRIRLISFERSAGHIKSTRTLAGNSSFAYTDVSSLGLFSLAISPDG</sequence>
<evidence type="ECO:0000256" key="1">
    <source>
        <dbReference type="SAM" id="MobiDB-lite"/>
    </source>
</evidence>
<dbReference type="Gramene" id="GBG82404">
    <property type="protein sequence ID" value="GBG82404"/>
    <property type="gene ID" value="CBR_g34780"/>
</dbReference>
<accession>A0A388LJA0</accession>
<feature type="chain" id="PRO_5017292450" description="SMP-30/Gluconolactonase/LRE-like region domain-containing protein" evidence="2">
    <location>
        <begin position="25"/>
        <end position="464"/>
    </location>
</feature>
<dbReference type="Gene3D" id="2.130.10.10">
    <property type="entry name" value="YVTN repeat-like/Quinoprotein amine dehydrogenase"/>
    <property type="match status" value="1"/>
</dbReference>
<feature type="region of interest" description="Disordered" evidence="1">
    <location>
        <begin position="40"/>
        <end position="83"/>
    </location>
</feature>
<feature type="signal peptide" evidence="2">
    <location>
        <begin position="1"/>
        <end position="24"/>
    </location>
</feature>
<keyword evidence="2" id="KW-0732">Signal</keyword>
<organism evidence="3 4">
    <name type="scientific">Chara braunii</name>
    <name type="common">Braun's stonewort</name>
    <dbReference type="NCBI Taxonomy" id="69332"/>
    <lineage>
        <taxon>Eukaryota</taxon>
        <taxon>Viridiplantae</taxon>
        <taxon>Streptophyta</taxon>
        <taxon>Charophyceae</taxon>
        <taxon>Charales</taxon>
        <taxon>Characeae</taxon>
        <taxon>Chara</taxon>
    </lineage>
</organism>
<feature type="compositionally biased region" description="Low complexity" evidence="1">
    <location>
        <begin position="40"/>
        <end position="51"/>
    </location>
</feature>
<protein>
    <recommendedName>
        <fullName evidence="5">SMP-30/Gluconolactonase/LRE-like region domain-containing protein</fullName>
    </recommendedName>
</protein>
<dbReference type="InterPro" id="IPR015943">
    <property type="entry name" value="WD40/YVTN_repeat-like_dom_sf"/>
</dbReference>
<gene>
    <name evidence="3" type="ORF">CBR_g34780</name>
</gene>
<evidence type="ECO:0000313" key="3">
    <source>
        <dbReference type="EMBL" id="GBG82404.1"/>
    </source>
</evidence>
<dbReference type="AlphaFoldDB" id="A0A388LJA0"/>
<evidence type="ECO:0008006" key="5">
    <source>
        <dbReference type="Google" id="ProtNLM"/>
    </source>
</evidence>